<evidence type="ECO:0000256" key="3">
    <source>
        <dbReference type="ARBA" id="ARBA00022692"/>
    </source>
</evidence>
<evidence type="ECO:0000256" key="6">
    <source>
        <dbReference type="SAM" id="MobiDB-lite"/>
    </source>
</evidence>
<evidence type="ECO:0000256" key="7">
    <source>
        <dbReference type="SAM" id="Phobius"/>
    </source>
</evidence>
<protein>
    <submittedName>
        <fullName evidence="8">Lysylphosphatidylglycerol synthase transmembrane domain-containing protein</fullName>
    </submittedName>
</protein>
<feature type="transmembrane region" description="Helical" evidence="7">
    <location>
        <begin position="349"/>
        <end position="367"/>
    </location>
</feature>
<dbReference type="EMBL" id="JAQNDK010000001">
    <property type="protein sequence ID" value="MDC0678035.1"/>
    <property type="molecule type" value="Genomic_DNA"/>
</dbReference>
<dbReference type="PANTHER" id="PTHR37693:SF1">
    <property type="entry name" value="INTEGRAL MEMBRANE PROTEIN"/>
    <property type="match status" value="1"/>
</dbReference>
<proteinExistence type="predicted"/>
<keyword evidence="9" id="KW-1185">Reference proteome</keyword>
<evidence type="ECO:0000256" key="1">
    <source>
        <dbReference type="ARBA" id="ARBA00004651"/>
    </source>
</evidence>
<evidence type="ECO:0000313" key="9">
    <source>
        <dbReference type="Proteomes" id="UP001217485"/>
    </source>
</evidence>
<feature type="transmembrane region" description="Helical" evidence="7">
    <location>
        <begin position="125"/>
        <end position="145"/>
    </location>
</feature>
<dbReference type="Pfam" id="PF03706">
    <property type="entry name" value="LPG_synthase_TM"/>
    <property type="match status" value="1"/>
</dbReference>
<dbReference type="PANTHER" id="PTHR37693">
    <property type="entry name" value="PHOSPHATIDYLGLYCEROL LYSYLTRANSFERASE"/>
    <property type="match status" value="1"/>
</dbReference>
<feature type="transmembrane region" description="Helical" evidence="7">
    <location>
        <begin position="6"/>
        <end position="26"/>
    </location>
</feature>
<evidence type="ECO:0000256" key="5">
    <source>
        <dbReference type="ARBA" id="ARBA00023136"/>
    </source>
</evidence>
<sequence>MNRATLIRGIQLIVTLTLASFAYVLYSEIHDKQASLTAAFAHVRPGWLLVGAVLALQEGVFGGLRIWSLGRVLWPELRLRTAVTSEFVLMFCAGVTPGQAGAAPSQAAVLVHGGMRLVDVATAELLTASCTITFFLLSALVIFALQQGGMLVVQAGPQIEWLLIFTVAMFGSALVALIAAAAYPPLLKGIVRALSVPLGKLLRAALLGARRVPRLRARAEAALAAPGATTARLLLSVDEFHQGFRIYMRRGKRAYAAALLLTFGFFCSRFAVAYFILLGLGIPTSPSTFVAVGPPIVQVVLIQTLLNFALYMTPTPGASGVAELGSNALMSPWVHGAFVVPYVVLWRVLTLFLCMFVGGVYVFRYLGTDVLEERVKQTEAEKRALAEAARAGRAPLDGEDAADRQRGVG</sequence>
<gene>
    <name evidence="8" type="ORF">POL72_09850</name>
</gene>
<dbReference type="Proteomes" id="UP001217485">
    <property type="component" value="Unassembled WGS sequence"/>
</dbReference>
<feature type="region of interest" description="Disordered" evidence="6">
    <location>
        <begin position="386"/>
        <end position="409"/>
    </location>
</feature>
<evidence type="ECO:0000256" key="4">
    <source>
        <dbReference type="ARBA" id="ARBA00022989"/>
    </source>
</evidence>
<keyword evidence="3 7" id="KW-0812">Transmembrane</keyword>
<name>A0ABT5BV56_9BACT</name>
<keyword evidence="4 7" id="KW-1133">Transmembrane helix</keyword>
<organism evidence="8 9">
    <name type="scientific">Sorangium atrum</name>
    <dbReference type="NCBI Taxonomy" id="2995308"/>
    <lineage>
        <taxon>Bacteria</taxon>
        <taxon>Pseudomonadati</taxon>
        <taxon>Myxococcota</taxon>
        <taxon>Polyangia</taxon>
        <taxon>Polyangiales</taxon>
        <taxon>Polyangiaceae</taxon>
        <taxon>Sorangium</taxon>
    </lineage>
</organism>
<feature type="transmembrane region" description="Helical" evidence="7">
    <location>
        <begin position="47"/>
        <end position="67"/>
    </location>
</feature>
<feature type="transmembrane region" description="Helical" evidence="7">
    <location>
        <begin position="324"/>
        <end position="343"/>
    </location>
</feature>
<dbReference type="InterPro" id="IPR022791">
    <property type="entry name" value="L-PG_synthase/AglD"/>
</dbReference>
<feature type="transmembrane region" description="Helical" evidence="7">
    <location>
        <begin position="254"/>
        <end position="277"/>
    </location>
</feature>
<keyword evidence="2" id="KW-1003">Cell membrane</keyword>
<feature type="transmembrane region" description="Helical" evidence="7">
    <location>
        <begin position="161"/>
        <end position="183"/>
    </location>
</feature>
<evidence type="ECO:0000313" key="8">
    <source>
        <dbReference type="EMBL" id="MDC0678035.1"/>
    </source>
</evidence>
<evidence type="ECO:0000256" key="2">
    <source>
        <dbReference type="ARBA" id="ARBA00022475"/>
    </source>
</evidence>
<keyword evidence="5 7" id="KW-0472">Membrane</keyword>
<dbReference type="RefSeq" id="WP_272094797.1">
    <property type="nucleotide sequence ID" value="NZ_JAQNDK010000001.1"/>
</dbReference>
<reference evidence="8 9" key="1">
    <citation type="submission" date="2023-01" db="EMBL/GenBank/DDBJ databases">
        <title>Minimal conservation of predation-associated metabolite biosynthetic gene clusters underscores biosynthetic potential of Myxococcota including descriptions for ten novel species: Archangium lansinium sp. nov., Myxococcus landrumus sp. nov., Nannocystis bai.</title>
        <authorList>
            <person name="Ahearne A."/>
            <person name="Stevens C."/>
            <person name="Dowd S."/>
        </authorList>
    </citation>
    <scope>NUCLEOTIDE SEQUENCE [LARGE SCALE GENOMIC DNA]</scope>
    <source>
        <strain evidence="8 9">WIWO2</strain>
    </source>
</reference>
<comment type="caution">
    <text evidence="8">The sequence shown here is derived from an EMBL/GenBank/DDBJ whole genome shotgun (WGS) entry which is preliminary data.</text>
</comment>
<comment type="subcellular location">
    <subcellularLocation>
        <location evidence="1">Cell membrane</location>
        <topology evidence="1">Multi-pass membrane protein</topology>
    </subcellularLocation>
</comment>
<feature type="transmembrane region" description="Helical" evidence="7">
    <location>
        <begin position="289"/>
        <end position="312"/>
    </location>
</feature>
<accession>A0ABT5BV56</accession>